<evidence type="ECO:0000313" key="3">
    <source>
        <dbReference type="Proteomes" id="UP000823611"/>
    </source>
</evidence>
<dbReference type="InterPro" id="IPR000182">
    <property type="entry name" value="GNAT_dom"/>
</dbReference>
<dbReference type="EMBL" id="JADIMX010000134">
    <property type="protein sequence ID" value="MBO8435104.1"/>
    <property type="molecule type" value="Genomic_DNA"/>
</dbReference>
<sequence>MDLIVKKFDELTSVEVYEILKSRSEIFTVEQKICCQDMDDMDYDSLHCFFKEGNRVIAYLRSFYCDDTKDVVKIGRVLTLNHGKNIGRKLMEQSLQAIKREMPCKKIVVNAQKYAVGFYEKFGFVTTSDDFLEEGIVHVSMELQV</sequence>
<accession>A0A9D9E173</accession>
<comment type="caution">
    <text evidence="2">The sequence shown here is derived from an EMBL/GenBank/DDBJ whole genome shotgun (WGS) entry which is preliminary data.</text>
</comment>
<feature type="domain" description="N-acetyltransferase" evidence="1">
    <location>
        <begin position="6"/>
        <end position="145"/>
    </location>
</feature>
<organism evidence="2 3">
    <name type="scientific">Candidatus Fimicola merdigallinarum</name>
    <dbReference type="NCBI Taxonomy" id="2840819"/>
    <lineage>
        <taxon>Bacteria</taxon>
        <taxon>Bacillati</taxon>
        <taxon>Bacillota</taxon>
        <taxon>Clostridia</taxon>
        <taxon>Lachnospirales</taxon>
        <taxon>Lachnospiraceae</taxon>
        <taxon>Lachnospiraceae incertae sedis</taxon>
        <taxon>Candidatus Fimicola</taxon>
    </lineage>
</organism>
<evidence type="ECO:0000259" key="1">
    <source>
        <dbReference type="PROSITE" id="PS51186"/>
    </source>
</evidence>
<dbReference type="Pfam" id="PF13673">
    <property type="entry name" value="Acetyltransf_10"/>
    <property type="match status" value="1"/>
</dbReference>
<dbReference type="Gene3D" id="3.40.630.30">
    <property type="match status" value="1"/>
</dbReference>
<dbReference type="PROSITE" id="PS51186">
    <property type="entry name" value="GNAT"/>
    <property type="match status" value="1"/>
</dbReference>
<proteinExistence type="predicted"/>
<name>A0A9D9E173_9FIRM</name>
<protein>
    <submittedName>
        <fullName evidence="2">GNAT family N-acetyltransferase</fullName>
    </submittedName>
</protein>
<dbReference type="InterPro" id="IPR016181">
    <property type="entry name" value="Acyl_CoA_acyltransferase"/>
</dbReference>
<dbReference type="AlphaFoldDB" id="A0A9D9E173"/>
<dbReference type="Proteomes" id="UP000823611">
    <property type="component" value="Unassembled WGS sequence"/>
</dbReference>
<reference evidence="2" key="2">
    <citation type="journal article" date="2021" name="PeerJ">
        <title>Extensive microbial diversity within the chicken gut microbiome revealed by metagenomics and culture.</title>
        <authorList>
            <person name="Gilroy R."/>
            <person name="Ravi A."/>
            <person name="Getino M."/>
            <person name="Pursley I."/>
            <person name="Horton D.L."/>
            <person name="Alikhan N.F."/>
            <person name="Baker D."/>
            <person name="Gharbi K."/>
            <person name="Hall N."/>
            <person name="Watson M."/>
            <person name="Adriaenssens E.M."/>
            <person name="Foster-Nyarko E."/>
            <person name="Jarju S."/>
            <person name="Secka A."/>
            <person name="Antonio M."/>
            <person name="Oren A."/>
            <person name="Chaudhuri R.R."/>
            <person name="La Ragione R."/>
            <person name="Hildebrand F."/>
            <person name="Pallen M.J."/>
        </authorList>
    </citation>
    <scope>NUCLEOTIDE SEQUENCE</scope>
    <source>
        <strain evidence="2">F6-4510</strain>
    </source>
</reference>
<dbReference type="SUPFAM" id="SSF55729">
    <property type="entry name" value="Acyl-CoA N-acyltransferases (Nat)"/>
    <property type="match status" value="1"/>
</dbReference>
<reference evidence="2" key="1">
    <citation type="submission" date="2020-10" db="EMBL/GenBank/DDBJ databases">
        <authorList>
            <person name="Gilroy R."/>
        </authorList>
    </citation>
    <scope>NUCLEOTIDE SEQUENCE</scope>
    <source>
        <strain evidence="2">F6-4510</strain>
    </source>
</reference>
<dbReference type="GO" id="GO:0016747">
    <property type="term" value="F:acyltransferase activity, transferring groups other than amino-acyl groups"/>
    <property type="evidence" value="ECO:0007669"/>
    <property type="project" value="InterPro"/>
</dbReference>
<evidence type="ECO:0000313" key="2">
    <source>
        <dbReference type="EMBL" id="MBO8435104.1"/>
    </source>
</evidence>
<gene>
    <name evidence="2" type="ORF">IAC55_07285</name>
</gene>
<dbReference type="CDD" id="cd04301">
    <property type="entry name" value="NAT_SF"/>
    <property type="match status" value="1"/>
</dbReference>